<dbReference type="SUPFAM" id="SSF53067">
    <property type="entry name" value="Actin-like ATPase domain"/>
    <property type="match status" value="1"/>
</dbReference>
<reference evidence="3" key="1">
    <citation type="journal article" date="2019" name="Int. J. Syst. Evol. Microbiol.">
        <title>The Global Catalogue of Microorganisms (GCM) 10K type strain sequencing project: providing services to taxonomists for standard genome sequencing and annotation.</title>
        <authorList>
            <consortium name="The Broad Institute Genomics Platform"/>
            <consortium name="The Broad Institute Genome Sequencing Center for Infectious Disease"/>
            <person name="Wu L."/>
            <person name="Ma J."/>
        </authorList>
    </citation>
    <scope>NUCLEOTIDE SEQUENCE [LARGE SCALE GENOMIC DNA]</scope>
    <source>
        <strain evidence="3">JCM 16929</strain>
    </source>
</reference>
<dbReference type="RefSeq" id="WP_344801992.1">
    <property type="nucleotide sequence ID" value="NZ_BAABAB010000006.1"/>
</dbReference>
<keyword evidence="3" id="KW-1185">Reference proteome</keyword>
<evidence type="ECO:0000313" key="3">
    <source>
        <dbReference type="Proteomes" id="UP001501490"/>
    </source>
</evidence>
<comment type="caution">
    <text evidence="2">The sequence shown here is derived from an EMBL/GenBank/DDBJ whole genome shotgun (WGS) entry which is preliminary data.</text>
</comment>
<comment type="similarity">
    <text evidence="1">Belongs to the ROK (NagC/XylR) family.</text>
</comment>
<proteinExistence type="inferred from homology"/>
<name>A0ABP6ZHY5_9ACTN</name>
<dbReference type="EMBL" id="BAABAB010000006">
    <property type="protein sequence ID" value="GAA3610342.1"/>
    <property type="molecule type" value="Genomic_DNA"/>
</dbReference>
<dbReference type="PANTHER" id="PTHR18964:SF149">
    <property type="entry name" value="BIFUNCTIONAL UDP-N-ACETYLGLUCOSAMINE 2-EPIMERASE_N-ACETYLMANNOSAMINE KINASE"/>
    <property type="match status" value="1"/>
</dbReference>
<gene>
    <name evidence="2" type="ORF">GCM10022236_10020</name>
</gene>
<organism evidence="2 3">
    <name type="scientific">Microlunatus ginsengisoli</name>
    <dbReference type="NCBI Taxonomy" id="363863"/>
    <lineage>
        <taxon>Bacteria</taxon>
        <taxon>Bacillati</taxon>
        <taxon>Actinomycetota</taxon>
        <taxon>Actinomycetes</taxon>
        <taxon>Propionibacteriales</taxon>
        <taxon>Propionibacteriaceae</taxon>
        <taxon>Microlunatus</taxon>
    </lineage>
</organism>
<dbReference type="InterPro" id="IPR043129">
    <property type="entry name" value="ATPase_NBD"/>
</dbReference>
<dbReference type="Gene3D" id="3.30.420.40">
    <property type="match status" value="2"/>
</dbReference>
<dbReference type="InterPro" id="IPR000600">
    <property type="entry name" value="ROK"/>
</dbReference>
<sequence length="312" mass="31524">MSVAAPDEPGIVLAVDIGGTLTKLAWAAADGTIGEVTRVSSPRSAEAVSVDGLAEVIAERAAGRDGVRGFGLVAPGIVDADAGLVRTAPNLGWLDVALRDRLERLTGLPGAVGHDVRTAGLAEWRLHQPNETDLLFVALGTGIAGAPVVDGRLLAAGGYAGEIGHWAVAEGSGRVCACGRMGCLETVASAAGIVREYVRLGGAAENAAEVADLARRGYRAALDTFARAAAALGEALGRYNTLLGPRLVVLGGGLSGAADLLIPPVTAVIRAGVTFEREPRIVRAGLGADAGVIGAGLLGWDRVGRPEEAGRG</sequence>
<protein>
    <submittedName>
        <fullName evidence="2">ROK family protein</fullName>
    </submittedName>
</protein>
<accession>A0ABP6ZHY5</accession>
<evidence type="ECO:0000313" key="2">
    <source>
        <dbReference type="EMBL" id="GAA3610342.1"/>
    </source>
</evidence>
<evidence type="ECO:0000256" key="1">
    <source>
        <dbReference type="ARBA" id="ARBA00006479"/>
    </source>
</evidence>
<dbReference type="PANTHER" id="PTHR18964">
    <property type="entry name" value="ROK (REPRESSOR, ORF, KINASE) FAMILY"/>
    <property type="match status" value="1"/>
</dbReference>
<dbReference type="Proteomes" id="UP001501490">
    <property type="component" value="Unassembled WGS sequence"/>
</dbReference>
<dbReference type="Pfam" id="PF00480">
    <property type="entry name" value="ROK"/>
    <property type="match status" value="1"/>
</dbReference>